<evidence type="ECO:0000313" key="4">
    <source>
        <dbReference type="Proteomes" id="UP000260717"/>
    </source>
</evidence>
<name>A0A3E4X381_9FIRM</name>
<dbReference type="Gene3D" id="3.30.1380.10">
    <property type="match status" value="1"/>
</dbReference>
<proteinExistence type="predicted"/>
<gene>
    <name evidence="3" type="ORF">DXC13_09375</name>
</gene>
<dbReference type="InterPro" id="IPR009045">
    <property type="entry name" value="Zn_M74/Hedgehog-like"/>
</dbReference>
<dbReference type="SUPFAM" id="SSF55166">
    <property type="entry name" value="Hedgehog/DD-peptidase"/>
    <property type="match status" value="1"/>
</dbReference>
<dbReference type="Pfam" id="PF13539">
    <property type="entry name" value="Peptidase_M15_4"/>
    <property type="match status" value="1"/>
</dbReference>
<evidence type="ECO:0000313" key="3">
    <source>
        <dbReference type="EMBL" id="RGM48740.1"/>
    </source>
</evidence>
<dbReference type="EMBL" id="QSTI01000013">
    <property type="protein sequence ID" value="RGM48740.1"/>
    <property type="molecule type" value="Genomic_DNA"/>
</dbReference>
<accession>A0A3E4X381</accession>
<dbReference type="InterPro" id="IPR039561">
    <property type="entry name" value="Peptidase_M15C"/>
</dbReference>
<comment type="caution">
    <text evidence="3">The sequence shown here is derived from an EMBL/GenBank/DDBJ whole genome shotgun (WGS) entry which is preliminary data.</text>
</comment>
<feature type="domain" description="Peptidase M15C" evidence="2">
    <location>
        <begin position="200"/>
        <end position="283"/>
    </location>
</feature>
<organism evidence="3 4">
    <name type="scientific">Agathobacter rectalis</name>
    <dbReference type="NCBI Taxonomy" id="39491"/>
    <lineage>
        <taxon>Bacteria</taxon>
        <taxon>Bacillati</taxon>
        <taxon>Bacillota</taxon>
        <taxon>Clostridia</taxon>
        <taxon>Lachnospirales</taxon>
        <taxon>Lachnospiraceae</taxon>
        <taxon>Agathobacter</taxon>
    </lineage>
</organism>
<protein>
    <submittedName>
        <fullName evidence="3">M15 family peptidase</fullName>
    </submittedName>
</protein>
<dbReference type="AlphaFoldDB" id="A0A3E4X381"/>
<reference evidence="3 4" key="1">
    <citation type="submission" date="2018-08" db="EMBL/GenBank/DDBJ databases">
        <title>A genome reference for cultivated species of the human gut microbiota.</title>
        <authorList>
            <person name="Zou Y."/>
            <person name="Xue W."/>
            <person name="Luo G."/>
        </authorList>
    </citation>
    <scope>NUCLEOTIDE SEQUENCE [LARGE SCALE GENOMIC DNA]</scope>
    <source>
        <strain evidence="3 4">OM08-12AT</strain>
    </source>
</reference>
<dbReference type="GO" id="GO:0008233">
    <property type="term" value="F:peptidase activity"/>
    <property type="evidence" value="ECO:0007669"/>
    <property type="project" value="InterPro"/>
</dbReference>
<feature type="compositionally biased region" description="Low complexity" evidence="1">
    <location>
        <begin position="56"/>
        <end position="82"/>
    </location>
</feature>
<evidence type="ECO:0000256" key="1">
    <source>
        <dbReference type="SAM" id="MobiDB-lite"/>
    </source>
</evidence>
<evidence type="ECO:0000259" key="2">
    <source>
        <dbReference type="Pfam" id="PF13539"/>
    </source>
</evidence>
<dbReference type="Proteomes" id="UP000260717">
    <property type="component" value="Unassembled WGS sequence"/>
</dbReference>
<sequence>MKKHTNIIITAAASLLIVTLAGREFIKNHKKESNDKSSTNVSENTCEDIPDTSIPDTSIAETSISDTSAADTNTTDTSTSEADILDTTYENNKEQFYISEIPDDIFEKMQGKSYKADCTLPRENLRYIHVLHVGFDNQVHEGELVVNKDIADDVLEIFKELYESGYQIEKVRLVDEYDADDEASMSDNNSSAFNFRFISHTTKISKHGMGMAVDINTLYNPYVKTVDGELSIEPANAADYVDRSKDFSHKIDHDDLCYKLFTEHGFEWGGDWTHSKDYQHFEK</sequence>
<feature type="region of interest" description="Disordered" evidence="1">
    <location>
        <begin position="30"/>
        <end position="83"/>
    </location>
</feature>
<dbReference type="RefSeq" id="WP_117715111.1">
    <property type="nucleotide sequence ID" value="NZ_QSTI01000013.1"/>
</dbReference>